<evidence type="ECO:0000256" key="1">
    <source>
        <dbReference type="SAM" id="MobiDB-lite"/>
    </source>
</evidence>
<sequence length="534" mass="58442">MIIIITTMSLASAARHACDEDAARALKRPWAPVVFHGERETRESLPEIDARFTPDGDADEAAGFRAVEEFNEMKPIPALRDAYVPGSPHRASALARRAATDVPLRFAVFGNSFTIGSNCGESTTHHQRDCAWPARFARRLRELRPGRPPEIWHSYQKNGEASVDVAQQLPAIAKELAQSPPDVVILDLSIGDALNGEWHWFEVVVRGLLTIWPDAVVITVVSAIPVIVRSGSEEWLEIARHYSLCVVDLATAARTQRRADRVDRIWPQALHYVDSAGKPLLQRSKRWRAVAANEGAFFAGEPRVRVTKGASYPQNHPPWTTHQLLADALARAFFLEIAAGCKSCRATPQNLHPIPSQRVDCAPSTAPPIPATTVGPAEEIASRPICLHARTVVDPGQPSTDVELTGDWRLNKGSTPRDDQGRRSGWLSDKPGSLIRFRVDAAGAQLSITYLASFANFGPFRAWAGEPHSPGAVSVEVDGRRDRFSLPRVARFPSKSELMRALRRSGGDVFIENAGATDGPSRVKILGVVSADCH</sequence>
<dbReference type="SUPFAM" id="SSF52266">
    <property type="entry name" value="SGNH hydrolase"/>
    <property type="match status" value="1"/>
</dbReference>
<feature type="region of interest" description="Disordered" evidence="1">
    <location>
        <begin position="407"/>
        <end position="426"/>
    </location>
</feature>
<dbReference type="PANTHER" id="PTHR34407">
    <property type="entry name" value="EXPRESSED PROTEIN"/>
    <property type="match status" value="1"/>
</dbReference>
<dbReference type="InterPro" id="IPR036514">
    <property type="entry name" value="SGNH_hydro_sf"/>
</dbReference>
<dbReference type="Proteomes" id="UP000789595">
    <property type="component" value="Unassembled WGS sequence"/>
</dbReference>
<dbReference type="PANTHER" id="PTHR34407:SF1">
    <property type="entry name" value="SGNH HYDROLASE-TYPE ESTERASE DOMAIN-CONTAINING PROTEIN"/>
    <property type="match status" value="1"/>
</dbReference>
<dbReference type="Gene3D" id="3.40.50.1110">
    <property type="entry name" value="SGNH hydrolase"/>
    <property type="match status" value="1"/>
</dbReference>
<evidence type="ECO:0000313" key="2">
    <source>
        <dbReference type="EMBL" id="CAH0370304.1"/>
    </source>
</evidence>
<dbReference type="EMBL" id="CAKKNE010000003">
    <property type="protein sequence ID" value="CAH0370304.1"/>
    <property type="molecule type" value="Genomic_DNA"/>
</dbReference>
<accession>A0A8J2SMU7</accession>
<organism evidence="2 3">
    <name type="scientific">Pelagomonas calceolata</name>
    <dbReference type="NCBI Taxonomy" id="35677"/>
    <lineage>
        <taxon>Eukaryota</taxon>
        <taxon>Sar</taxon>
        <taxon>Stramenopiles</taxon>
        <taxon>Ochrophyta</taxon>
        <taxon>Pelagophyceae</taxon>
        <taxon>Pelagomonadales</taxon>
        <taxon>Pelagomonadaceae</taxon>
        <taxon>Pelagomonas</taxon>
    </lineage>
</organism>
<proteinExistence type="predicted"/>
<name>A0A8J2SMU7_9STRA</name>
<dbReference type="AlphaFoldDB" id="A0A8J2SMU7"/>
<protein>
    <submittedName>
        <fullName evidence="2">Uncharacterized protein</fullName>
    </submittedName>
</protein>
<gene>
    <name evidence="2" type="ORF">PECAL_3P01820</name>
</gene>
<evidence type="ECO:0000313" key="3">
    <source>
        <dbReference type="Proteomes" id="UP000789595"/>
    </source>
</evidence>
<keyword evidence="3" id="KW-1185">Reference proteome</keyword>
<comment type="caution">
    <text evidence="2">The sequence shown here is derived from an EMBL/GenBank/DDBJ whole genome shotgun (WGS) entry which is preliminary data.</text>
</comment>
<dbReference type="OrthoDB" id="53437at2759"/>
<reference evidence="2" key="1">
    <citation type="submission" date="2021-11" db="EMBL/GenBank/DDBJ databases">
        <authorList>
            <consortium name="Genoscope - CEA"/>
            <person name="William W."/>
        </authorList>
    </citation>
    <scope>NUCLEOTIDE SEQUENCE</scope>
</reference>